<dbReference type="AlphaFoldDB" id="A0AAV4JPE5"/>
<reference evidence="1 2" key="1">
    <citation type="journal article" date="2021" name="Elife">
        <title>Chloroplast acquisition without the gene transfer in kleptoplastic sea slugs, Plakobranchus ocellatus.</title>
        <authorList>
            <person name="Maeda T."/>
            <person name="Takahashi S."/>
            <person name="Yoshida T."/>
            <person name="Shimamura S."/>
            <person name="Takaki Y."/>
            <person name="Nagai Y."/>
            <person name="Toyoda A."/>
            <person name="Suzuki Y."/>
            <person name="Arimoto A."/>
            <person name="Ishii H."/>
            <person name="Satoh N."/>
            <person name="Nishiyama T."/>
            <person name="Hasebe M."/>
            <person name="Maruyama T."/>
            <person name="Minagawa J."/>
            <person name="Obokata J."/>
            <person name="Shigenobu S."/>
        </authorList>
    </citation>
    <scope>NUCLEOTIDE SEQUENCE [LARGE SCALE GENOMIC DNA]</scope>
</reference>
<comment type="caution">
    <text evidence="1">The sequence shown here is derived from an EMBL/GenBank/DDBJ whole genome shotgun (WGS) entry which is preliminary data.</text>
</comment>
<organism evidence="1 2">
    <name type="scientific">Elysia marginata</name>
    <dbReference type="NCBI Taxonomy" id="1093978"/>
    <lineage>
        <taxon>Eukaryota</taxon>
        <taxon>Metazoa</taxon>
        <taxon>Spiralia</taxon>
        <taxon>Lophotrochozoa</taxon>
        <taxon>Mollusca</taxon>
        <taxon>Gastropoda</taxon>
        <taxon>Heterobranchia</taxon>
        <taxon>Euthyneura</taxon>
        <taxon>Panpulmonata</taxon>
        <taxon>Sacoglossa</taxon>
        <taxon>Placobranchoidea</taxon>
        <taxon>Plakobranchidae</taxon>
        <taxon>Elysia</taxon>
    </lineage>
</organism>
<gene>
    <name evidence="1" type="ORF">ElyMa_007006700</name>
</gene>
<accession>A0AAV4JPE5</accession>
<protein>
    <recommendedName>
        <fullName evidence="3">Fibronectin type-III domain-containing protein</fullName>
    </recommendedName>
</protein>
<evidence type="ECO:0008006" key="3">
    <source>
        <dbReference type="Google" id="ProtNLM"/>
    </source>
</evidence>
<dbReference type="EMBL" id="BMAT01013997">
    <property type="protein sequence ID" value="GFS24574.1"/>
    <property type="molecule type" value="Genomic_DNA"/>
</dbReference>
<evidence type="ECO:0000313" key="2">
    <source>
        <dbReference type="Proteomes" id="UP000762676"/>
    </source>
</evidence>
<evidence type="ECO:0000313" key="1">
    <source>
        <dbReference type="EMBL" id="GFS24574.1"/>
    </source>
</evidence>
<proteinExistence type="predicted"/>
<sequence>MLLCPIKGEEMKALYFITVEAIGKGDKPVLSSVLTLKTPAPGDIGQPISGAPVLSKCVSTGVRVTNPGAQWLTIEGLDRSSRYQVRAKYFDPIPGVERRIWSLPKTDQESPSTITE</sequence>
<keyword evidence="2" id="KW-1185">Reference proteome</keyword>
<dbReference type="Proteomes" id="UP000762676">
    <property type="component" value="Unassembled WGS sequence"/>
</dbReference>
<name>A0AAV4JPE5_9GAST</name>